<keyword evidence="5" id="KW-1185">Reference proteome</keyword>
<dbReference type="SUPFAM" id="SSF47226">
    <property type="entry name" value="Histidine-containing phosphotransfer domain, HPT domain"/>
    <property type="match status" value="1"/>
</dbReference>
<dbReference type="Proteomes" id="UP000680714">
    <property type="component" value="Unassembled WGS sequence"/>
</dbReference>
<dbReference type="InterPro" id="IPR008207">
    <property type="entry name" value="Sig_transdc_His_kin_Hpt_dom"/>
</dbReference>
<dbReference type="PROSITE" id="PS50894">
    <property type="entry name" value="HPT"/>
    <property type="match status" value="1"/>
</dbReference>
<dbReference type="Gene3D" id="1.20.120.160">
    <property type="entry name" value="HPT domain"/>
    <property type="match status" value="1"/>
</dbReference>
<keyword evidence="2" id="KW-0597">Phosphoprotein</keyword>
<dbReference type="RefSeq" id="WP_211550191.1">
    <property type="nucleotide sequence ID" value="NZ_JAGTUF010000015.1"/>
</dbReference>
<gene>
    <name evidence="4" type="ORF">KEC16_14530</name>
</gene>
<proteinExistence type="predicted"/>
<comment type="caution">
    <text evidence="4">The sequence shown here is derived from an EMBL/GenBank/DDBJ whole genome shotgun (WGS) entry which is preliminary data.</text>
</comment>
<protein>
    <submittedName>
        <fullName evidence="4">Hpt domain-containing protein</fullName>
    </submittedName>
</protein>
<dbReference type="Pfam" id="PF01627">
    <property type="entry name" value="Hpt"/>
    <property type="match status" value="1"/>
</dbReference>
<evidence type="ECO:0000313" key="5">
    <source>
        <dbReference type="Proteomes" id="UP000680714"/>
    </source>
</evidence>
<feature type="domain" description="HPt" evidence="3">
    <location>
        <begin position="21"/>
        <end position="113"/>
    </location>
</feature>
<keyword evidence="1" id="KW-0902">Two-component regulatory system</keyword>
<evidence type="ECO:0000313" key="4">
    <source>
        <dbReference type="EMBL" id="MBR9972937.1"/>
    </source>
</evidence>
<feature type="modified residue" description="Phosphohistidine" evidence="2">
    <location>
        <position position="60"/>
    </location>
</feature>
<sequence length="126" mass="13664">MTDSVDKDDSVDLSPDALARAEAALARLSDDYLRWVEADLAAAQACLDSGDLSRLYTIVHDIKGQAATFGYPLVTAIGTRLCQMLHAPSPPQSGIFRLLHSMQTVISHRLTDDGGAQGRELLKRLD</sequence>
<name>A0ABS5IEU5_9PROT</name>
<organism evidence="4 5">
    <name type="scientific">Magnetospirillum sulfuroxidans</name>
    <dbReference type="NCBI Taxonomy" id="611300"/>
    <lineage>
        <taxon>Bacteria</taxon>
        <taxon>Pseudomonadati</taxon>
        <taxon>Pseudomonadota</taxon>
        <taxon>Alphaproteobacteria</taxon>
        <taxon>Rhodospirillales</taxon>
        <taxon>Rhodospirillaceae</taxon>
        <taxon>Magnetospirillum</taxon>
    </lineage>
</organism>
<evidence type="ECO:0000256" key="2">
    <source>
        <dbReference type="PROSITE-ProRule" id="PRU00110"/>
    </source>
</evidence>
<dbReference type="InterPro" id="IPR036641">
    <property type="entry name" value="HPT_dom_sf"/>
</dbReference>
<accession>A0ABS5IEU5</accession>
<evidence type="ECO:0000259" key="3">
    <source>
        <dbReference type="PROSITE" id="PS50894"/>
    </source>
</evidence>
<evidence type="ECO:0000256" key="1">
    <source>
        <dbReference type="ARBA" id="ARBA00023012"/>
    </source>
</evidence>
<reference evidence="4 5" key="1">
    <citation type="submission" date="2021-04" db="EMBL/GenBank/DDBJ databases">
        <title>Magnetospirillum sulfuroxidans sp. nov., a facultative chemolithoautotrophic sulfur-oxidizing alphaproteobacterium isolated from freshwater sediment and proposals for Paramagetospirillum gen. nov., and Magnetospirillaceae fam. nov.</title>
        <authorList>
            <person name="Koziaeva V."/>
            <person name="Geelhoed J.S."/>
            <person name="Sorokin D.Y."/>
            <person name="Grouzdev D.S."/>
        </authorList>
    </citation>
    <scope>NUCLEOTIDE SEQUENCE [LARGE SCALE GENOMIC DNA]</scope>
    <source>
        <strain evidence="4 5">J10</strain>
    </source>
</reference>
<dbReference type="EMBL" id="JAGTUF010000015">
    <property type="protein sequence ID" value="MBR9972937.1"/>
    <property type="molecule type" value="Genomic_DNA"/>
</dbReference>